<evidence type="ECO:0000313" key="2">
    <source>
        <dbReference type="EMBL" id="KAF6431791.1"/>
    </source>
</evidence>
<evidence type="ECO:0000313" key="3">
    <source>
        <dbReference type="Proteomes" id="UP000593571"/>
    </source>
</evidence>
<proteinExistence type="predicted"/>
<keyword evidence="3" id="KW-1185">Reference proteome</keyword>
<organism evidence="2 3">
    <name type="scientific">Rousettus aegyptiacus</name>
    <name type="common">Egyptian fruit bat</name>
    <name type="synonym">Pteropus aegyptiacus</name>
    <dbReference type="NCBI Taxonomy" id="9407"/>
    <lineage>
        <taxon>Eukaryota</taxon>
        <taxon>Metazoa</taxon>
        <taxon>Chordata</taxon>
        <taxon>Craniata</taxon>
        <taxon>Vertebrata</taxon>
        <taxon>Euteleostomi</taxon>
        <taxon>Mammalia</taxon>
        <taxon>Eutheria</taxon>
        <taxon>Laurasiatheria</taxon>
        <taxon>Chiroptera</taxon>
        <taxon>Yinpterochiroptera</taxon>
        <taxon>Pteropodoidea</taxon>
        <taxon>Pteropodidae</taxon>
        <taxon>Rousettinae</taxon>
        <taxon>Rousettus</taxon>
    </lineage>
</organism>
<name>A0A7J8E8Z1_ROUAE</name>
<feature type="region of interest" description="Disordered" evidence="1">
    <location>
        <begin position="56"/>
        <end position="112"/>
    </location>
</feature>
<comment type="caution">
    <text evidence="2">The sequence shown here is derived from an EMBL/GenBank/DDBJ whole genome shotgun (WGS) entry which is preliminary data.</text>
</comment>
<dbReference type="EMBL" id="JACASE010000010">
    <property type="protein sequence ID" value="KAF6431791.1"/>
    <property type="molecule type" value="Genomic_DNA"/>
</dbReference>
<sequence length="200" mass="21714">MGKAHLKLLHECKRQGSVPFGAGAGRRGPRARVGQRTLTYSTPVVGVRLGFRSHRRALGSNSQPAGSRASDFSTTRPAAELSMLSSGAERRPRLPAAVPAGHLPGRTCLPPDAEMQAQPRLIPDVTPLGRKKLTELSILITSDEQETSAWKQAFLGVRVSLTRGPLEGAGLAADELKVEFQKLRKSLCKCDSFTFYKNRK</sequence>
<gene>
    <name evidence="2" type="ORF">HJG63_008265</name>
</gene>
<reference evidence="2 3" key="1">
    <citation type="journal article" date="2020" name="Nature">
        <title>Six reference-quality genomes reveal evolution of bat adaptations.</title>
        <authorList>
            <person name="Jebb D."/>
            <person name="Huang Z."/>
            <person name="Pippel M."/>
            <person name="Hughes G.M."/>
            <person name="Lavrichenko K."/>
            <person name="Devanna P."/>
            <person name="Winkler S."/>
            <person name="Jermiin L.S."/>
            <person name="Skirmuntt E.C."/>
            <person name="Katzourakis A."/>
            <person name="Burkitt-Gray L."/>
            <person name="Ray D.A."/>
            <person name="Sullivan K.A.M."/>
            <person name="Roscito J.G."/>
            <person name="Kirilenko B.M."/>
            <person name="Davalos L.M."/>
            <person name="Corthals A.P."/>
            <person name="Power M.L."/>
            <person name="Jones G."/>
            <person name="Ransome R.D."/>
            <person name="Dechmann D.K.N."/>
            <person name="Locatelli A.G."/>
            <person name="Puechmaille S.J."/>
            <person name="Fedrigo O."/>
            <person name="Jarvis E.D."/>
            <person name="Hiller M."/>
            <person name="Vernes S.C."/>
            <person name="Myers E.W."/>
            <person name="Teeling E.C."/>
        </authorList>
    </citation>
    <scope>NUCLEOTIDE SEQUENCE [LARGE SCALE GENOMIC DNA]</scope>
    <source>
        <strain evidence="2">MRouAeg1</strain>
        <tissue evidence="2">Muscle</tissue>
    </source>
</reference>
<feature type="compositionally biased region" description="Polar residues" evidence="1">
    <location>
        <begin position="59"/>
        <end position="76"/>
    </location>
</feature>
<dbReference type="AlphaFoldDB" id="A0A7J8E8Z1"/>
<accession>A0A7J8E8Z1</accession>
<evidence type="ECO:0000256" key="1">
    <source>
        <dbReference type="SAM" id="MobiDB-lite"/>
    </source>
</evidence>
<protein>
    <submittedName>
        <fullName evidence="2">Uncharacterized protein</fullName>
    </submittedName>
</protein>
<dbReference type="Proteomes" id="UP000593571">
    <property type="component" value="Unassembled WGS sequence"/>
</dbReference>